<name>A0A075AZN3_ROZAC</name>
<dbReference type="STRING" id="988480.A0A075AZN3"/>
<gene>
    <name evidence="1" type="ORF">O9G_005167</name>
    <name evidence="2" type="ORF">ROZALSC1DRAFT_26796</name>
</gene>
<evidence type="ECO:0000313" key="2">
    <source>
        <dbReference type="EMBL" id="RKP21829.1"/>
    </source>
</evidence>
<dbReference type="Proteomes" id="UP000281549">
    <property type="component" value="Unassembled WGS sequence"/>
</dbReference>
<evidence type="ECO:0000313" key="3">
    <source>
        <dbReference type="Proteomes" id="UP000030755"/>
    </source>
</evidence>
<evidence type="ECO:0000313" key="1">
    <source>
        <dbReference type="EMBL" id="EPZ35723.1"/>
    </source>
</evidence>
<protein>
    <submittedName>
        <fullName evidence="1">Uncharacterized protein</fullName>
    </submittedName>
</protein>
<dbReference type="HOGENOM" id="CLU_2110360_0_0_1"/>
<dbReference type="Gene3D" id="1.10.472.10">
    <property type="entry name" value="Cyclin-like"/>
    <property type="match status" value="2"/>
</dbReference>
<dbReference type="EMBL" id="KE560766">
    <property type="protein sequence ID" value="EPZ35723.1"/>
    <property type="molecule type" value="Genomic_DNA"/>
</dbReference>
<evidence type="ECO:0000313" key="4">
    <source>
        <dbReference type="Proteomes" id="UP000281549"/>
    </source>
</evidence>
<accession>A0A075AZN3</accession>
<dbReference type="Proteomes" id="UP000030755">
    <property type="component" value="Unassembled WGS sequence"/>
</dbReference>
<dbReference type="SUPFAM" id="SSF47954">
    <property type="entry name" value="Cyclin-like"/>
    <property type="match status" value="1"/>
</dbReference>
<dbReference type="OrthoDB" id="5590282at2759"/>
<organism evidence="1 3">
    <name type="scientific">Rozella allomycis (strain CSF55)</name>
    <dbReference type="NCBI Taxonomy" id="988480"/>
    <lineage>
        <taxon>Eukaryota</taxon>
        <taxon>Fungi</taxon>
        <taxon>Fungi incertae sedis</taxon>
        <taxon>Cryptomycota</taxon>
        <taxon>Cryptomycota incertae sedis</taxon>
        <taxon>Rozella</taxon>
    </lineage>
</organism>
<proteinExistence type="predicted"/>
<dbReference type="InterPro" id="IPR036915">
    <property type="entry name" value="Cyclin-like_sf"/>
</dbReference>
<dbReference type="AlphaFoldDB" id="A0A075AZN3"/>
<dbReference type="EMBL" id="ML004926">
    <property type="protein sequence ID" value="RKP21829.1"/>
    <property type="molecule type" value="Genomic_DNA"/>
</dbReference>
<keyword evidence="3" id="KW-1185">Reference proteome</keyword>
<reference evidence="4" key="2">
    <citation type="journal article" date="2018" name="Nat. Microbiol.">
        <title>Leveraging single-cell genomics to expand the fungal tree of life.</title>
        <authorList>
            <person name="Ahrendt S.R."/>
            <person name="Quandt C.A."/>
            <person name="Ciobanu D."/>
            <person name="Clum A."/>
            <person name="Salamov A."/>
            <person name="Andreopoulos B."/>
            <person name="Cheng J.F."/>
            <person name="Woyke T."/>
            <person name="Pelin A."/>
            <person name="Henrissat B."/>
            <person name="Reynolds N.K."/>
            <person name="Benny G.L."/>
            <person name="Smith M.E."/>
            <person name="James T.Y."/>
            <person name="Grigoriev I.V."/>
        </authorList>
    </citation>
    <scope>NUCLEOTIDE SEQUENCE [LARGE SCALE GENOMIC DNA]</scope>
    <source>
        <strain evidence="4">CSF55</strain>
    </source>
</reference>
<reference evidence="2" key="3">
    <citation type="submission" date="2018-08" db="EMBL/GenBank/DDBJ databases">
        <title>Leveraging single-cell genomics to expand the Fungal Tree of Life.</title>
        <authorList>
            <consortium name="DOE Joint Genome Institute"/>
            <person name="Ahrendt S.R."/>
            <person name="Quandt C.A."/>
            <person name="Ciobanu D."/>
            <person name="Clum A."/>
            <person name="Salamov A."/>
            <person name="Andreopoulos B."/>
            <person name="Cheng J.-F."/>
            <person name="Woyke T."/>
            <person name="Pelin A."/>
            <person name="Henrissat B."/>
            <person name="Reynolds N."/>
            <person name="Benny G.L."/>
            <person name="Smith M.E."/>
            <person name="James T.Y."/>
            <person name="Grigoriev I.V."/>
        </authorList>
    </citation>
    <scope>NUCLEOTIDE SEQUENCE</scope>
    <source>
        <strain evidence="2">CSF55</strain>
    </source>
</reference>
<sequence length="115" mass="13567">MKTEHRRTLLEWISEITDCFHYPEELLEITAIIFDKYITQKAVERYDAISINDLSFLSMGAFTSNELIIMEMIVLLTLRFNLNPPTMNFYKEYLMAICSFDNEKEISILLKVCIL</sequence>
<reference evidence="1 3" key="1">
    <citation type="journal article" date="2013" name="Curr. Biol.">
        <title>Shared signatures of parasitism and phylogenomics unite Cryptomycota and microsporidia.</title>
        <authorList>
            <person name="James T.Y."/>
            <person name="Pelin A."/>
            <person name="Bonen L."/>
            <person name="Ahrendt S."/>
            <person name="Sain D."/>
            <person name="Corradi N."/>
            <person name="Stajich J.E."/>
        </authorList>
    </citation>
    <scope>NUCLEOTIDE SEQUENCE [LARGE SCALE GENOMIC DNA]</scope>
    <source>
        <strain evidence="1">CSF55</strain>
        <strain evidence="1">CSF55</strain>
    </source>
</reference>